<comment type="caution">
    <text evidence="2">The sequence shown here is derived from an EMBL/GenBank/DDBJ whole genome shotgun (WGS) entry which is preliminary data.</text>
</comment>
<evidence type="ECO:0000313" key="2">
    <source>
        <dbReference type="EMBL" id="CAG8418642.1"/>
    </source>
</evidence>
<dbReference type="EMBL" id="CAJVPG010000436">
    <property type="protein sequence ID" value="CAG8418642.1"/>
    <property type="molecule type" value="Genomic_DNA"/>
</dbReference>
<feature type="region of interest" description="Disordered" evidence="1">
    <location>
        <begin position="162"/>
        <end position="189"/>
    </location>
</feature>
<reference evidence="2" key="1">
    <citation type="submission" date="2021-07" db="EMBL/GenBank/DDBJ databases">
        <authorList>
            <person name="Branca A.L. A."/>
        </authorList>
    </citation>
    <scope>NUCLEOTIDE SEQUENCE</scope>
</reference>
<protein>
    <submittedName>
        <fullName evidence="2">Uncharacterized protein</fullName>
    </submittedName>
</protein>
<gene>
    <name evidence="2" type="ORF">PSALAMII_LOCUS9606</name>
</gene>
<feature type="compositionally biased region" description="Low complexity" evidence="1">
    <location>
        <begin position="273"/>
        <end position="287"/>
    </location>
</feature>
<dbReference type="AlphaFoldDB" id="A0A9W4NUN7"/>
<organism evidence="2 3">
    <name type="scientific">Penicillium salamii</name>
    <dbReference type="NCBI Taxonomy" id="1612424"/>
    <lineage>
        <taxon>Eukaryota</taxon>
        <taxon>Fungi</taxon>
        <taxon>Dikarya</taxon>
        <taxon>Ascomycota</taxon>
        <taxon>Pezizomycotina</taxon>
        <taxon>Eurotiomycetes</taxon>
        <taxon>Eurotiomycetidae</taxon>
        <taxon>Eurotiales</taxon>
        <taxon>Aspergillaceae</taxon>
        <taxon>Penicillium</taxon>
    </lineage>
</organism>
<feature type="compositionally biased region" description="Acidic residues" evidence="1">
    <location>
        <begin position="168"/>
        <end position="179"/>
    </location>
</feature>
<feature type="compositionally biased region" description="Basic and acidic residues" evidence="1">
    <location>
        <begin position="237"/>
        <end position="246"/>
    </location>
</feature>
<feature type="compositionally biased region" description="Polar residues" evidence="1">
    <location>
        <begin position="203"/>
        <end position="224"/>
    </location>
</feature>
<dbReference type="OrthoDB" id="4227269at2759"/>
<sequence>MASHTHLTSDLRHIPRPRLLKSGEAFVVRYKNPLRNHKTDVWIGVILPHMFGPESHSKRRPPYAQPEEGEWTKHPKDRVYPVYLPGRNMYRWVAFHDMFILDEWIVNIMRKMGRQDESKVWDDLVEIMGTMPDISFWKEMSLQEVGTKGKRGREVYIVMPYKDGEGHDAEEEEEEEEGSGGEAGSHSLKSELGDIDESQYKVQATQKSFSASRKSYKPSGSPNIQGIGGRGMSEVPQSEKKIKSETDDTAQQPRVLQPRRQTGSRLLINQDPASRSLSSALSSTTKSFHPGSVVSRLTLDCNVPMVASESSPSPGSPSPTAKDHYIKIDRVLQQVINDDVSRAFHQHLEFQKQPEFRDLRTWVTHEAYRPHVQLPDPREDPQDLPEYSVLKTASDETVTRVLGDILNLNQEYRLRGFRDPKTRQEGIVSLGILYQHTKSLVTRDQNMQKLVSTIARKLQIAWNSYAGISQCQPLLNIAFVAFGDGYDHERPDFIQQWFFKFFAQTFAFFYHDCHEKFLEFLRANEAVQKQIFDLRAEFNRRQPIMNDDIRVLLRTRRIFHL</sequence>
<feature type="compositionally biased region" description="Polar residues" evidence="1">
    <location>
        <begin position="249"/>
        <end position="264"/>
    </location>
</feature>
<name>A0A9W4NUN7_9EURO</name>
<evidence type="ECO:0000313" key="3">
    <source>
        <dbReference type="Proteomes" id="UP001152649"/>
    </source>
</evidence>
<evidence type="ECO:0000256" key="1">
    <source>
        <dbReference type="SAM" id="MobiDB-lite"/>
    </source>
</evidence>
<keyword evidence="3" id="KW-1185">Reference proteome</keyword>
<accession>A0A9W4NUN7</accession>
<proteinExistence type="predicted"/>
<feature type="region of interest" description="Disordered" evidence="1">
    <location>
        <begin position="203"/>
        <end position="289"/>
    </location>
</feature>
<dbReference type="Proteomes" id="UP001152649">
    <property type="component" value="Unassembled WGS sequence"/>
</dbReference>